<dbReference type="EMBL" id="JALBCA010000045">
    <property type="protein sequence ID" value="KAI2386730.1"/>
    <property type="molecule type" value="Genomic_DNA"/>
</dbReference>
<comment type="caution">
    <text evidence="1">The sequence shown here is derived from an EMBL/GenBank/DDBJ whole genome shotgun (WGS) entry which is preliminary data.</text>
</comment>
<evidence type="ECO:0000313" key="1">
    <source>
        <dbReference type="EMBL" id="KAI2386730.1"/>
    </source>
</evidence>
<name>A0ACB8UYH5_9EURO</name>
<organism evidence="1">
    <name type="scientific">Ophidiomyces ophidiicola</name>
    <dbReference type="NCBI Taxonomy" id="1387563"/>
    <lineage>
        <taxon>Eukaryota</taxon>
        <taxon>Fungi</taxon>
        <taxon>Dikarya</taxon>
        <taxon>Ascomycota</taxon>
        <taxon>Pezizomycotina</taxon>
        <taxon>Eurotiomycetes</taxon>
        <taxon>Eurotiomycetidae</taxon>
        <taxon>Onygenales</taxon>
        <taxon>Onygenaceae</taxon>
        <taxon>Ophidiomyces</taxon>
    </lineage>
</organism>
<sequence>MADSGLSTTFKTDASQDIEMADGPMASLLLQSTAADQTTPAQASSIPAPVGTSSGINSQTYPALPAISQSATAFAAQINIQQSVGNALQQIPTSSAPTSNDLSQASQPQLLLASQPSNPSPAPPAPSNPQMHMGTISMAIPSQQIAGYYSEMPSNPQNSDGYELISDGGGAAAGGRMGKKDVKRRTKTGCLTCRKRRIKCDERHPICRNCEKSKRECLGYDPVFRAQPGPSVIQPAPSQQTTFPVAAPQIPPPVAPPSNPVHLVSAPPSNSPSIPATLPTVPPAPPAPAAAPQRPEQRSQATSVSSTPAAAPSPSVPPAPENFEHLLMANAISECRNLELHHINIDDLLTVSGRLEPLPEGLELSATRVEECAKFVGAYLTCIDVFLETHWYETGARPFFLANNNLLAHVSIFLDYVLERRWNVDPDCVPLMESREARFIWDAMALCLEARAQNKGADGKPKPEDPELTLAVNRFKVVEALLTGKILTTNPTSAPEYGGDDSAWLSVGLGVQLKRRQMKFWDAMGQYLVIADDMPECNVLRDLALMDARSYLDTFEGRDTVYSIAVIRHISRFQPRKVKNLPPSTDEKDVSAKLYVATKFIEEEKDAKGTSQVVRRLCGQLFRWWEKPENL</sequence>
<accession>A0ACB8UYH5</accession>
<proteinExistence type="predicted"/>
<protein>
    <submittedName>
        <fullName evidence="1">Uncharacterized protein</fullName>
    </submittedName>
</protein>
<reference evidence="1" key="1">
    <citation type="journal article" date="2022" name="bioRxiv">
        <title>Population genetic analysis of Ophidiomyces ophidiicola, the causative agent of snake fungal disease, indicates recent introductions to the USA.</title>
        <authorList>
            <person name="Ladner J.T."/>
            <person name="Palmer J.M."/>
            <person name="Ettinger C.L."/>
            <person name="Stajich J.E."/>
            <person name="Farrell T.M."/>
            <person name="Glorioso B.M."/>
            <person name="Lawson B."/>
            <person name="Price S.J."/>
            <person name="Stengle A.G."/>
            <person name="Grear D.A."/>
            <person name="Lorch J.M."/>
        </authorList>
    </citation>
    <scope>NUCLEOTIDE SEQUENCE</scope>
    <source>
        <strain evidence="1">NWHC 24266-5</strain>
    </source>
</reference>
<gene>
    <name evidence="1" type="ORF">LOY88_003451</name>
</gene>